<accession>A0A0D7AZ18</accession>
<proteinExistence type="predicted"/>
<dbReference type="STRING" id="1314674.A0A0D7AZ18"/>
<dbReference type="Proteomes" id="UP000054007">
    <property type="component" value="Unassembled WGS sequence"/>
</dbReference>
<evidence type="ECO:0000313" key="3">
    <source>
        <dbReference type="Proteomes" id="UP000054007"/>
    </source>
</evidence>
<feature type="region of interest" description="Disordered" evidence="1">
    <location>
        <begin position="9"/>
        <end position="33"/>
    </location>
</feature>
<sequence length="1434" mass="159222">MSVFTFHIETTHETPSSNPPSLNQPSTVCPPERGRVSDGSRELYCAQCASWVRVGADPTLRNLGAHQTGLECRAAAFDRITSYNNANTYPSLPAATYAMAGLQPGTSSHLESSSSSSVIQHPSPPIPCSGAWWRWPIPRPHRSYPQACHDPDSRPRAGYQFVTISMQHIIVRGNTCNGWSYNGTPICTACMGTEDLFKKVAKRAAEPFKGHFNDGLSHDQLVEKVRHLESELHDAGLDPLDPKRTAHRAEELLEAFEQLLDLLGTHDVPGLNRIFRIAKEAGWGIETLLEKCRLALSGRYHPESFERWEIQLAIALYEIGGGAALHLLHMSPFRFPSRDTIAPHRREHDLRITSGGSSDFEKFADVFANILSLFSDTSGSLRKVVMTLAMDEISIDARLCWLATNDSIVGLCEHVKDHIESLKMGSTLETVKLVAGLVREGKVHVGQELFVASVSRNDEFDYGTRPVLIIPTCKKDSSYTTAAHDIEVIKQAWKLCPSGEALHGSIGLIASDGDPKRRVAIALHAMVSEITADHSWYPYFGGLVGVNQWIGQHGEIQDMDFKHNMKRICKLLSTSDGIVINGIVVNRSIVSSWLGRNKATDWTHDSIYDLLNPDTDFEILPQTVNFLLSPKDLQDVPRAIKLLRVTADLRHMSTVGMTAAQLDVHSALCLLAELLDALVEPFANPAMSLSEQITSLSQFSFILAALYSDHGNSFIPHPLYFDLQSMVKAAYARVVQTKLLNPEYNVFLCLLGDDVLETLFGRARMLGGHNPNGDVGEFRRRFCSSIRLDGIFRKWPHWEQISERLAIKMHRAADADHIVPRVCTGELRASSCDLSLCHHNGMRRAEAILSAGRVTHWTNFTSHFANGHSRGVDLFRPKGGKYPGLSTASDRSLEDVADGLTDHELSADPHTFERYGISFDGKTAFTQLQASGLSHSSVQDATLAVSPWIVFDDGRRVHKKTVLRIFLDNSLDTDYQKSHDRLLRVRYFSIGGDSPERARQATYSVKAADLLRLNDLYGTLVAIDETRVSLAIAQCTSISVGNDLYEFAPRTEITMPHSRFELTGQILSLLAVGNGSGDTMWVWDGSYVALNPPAIGSKRTLPTTARLEHLQISVNGELTYPFHPEMVHSVSPVTLPHSNLLLDQPKMSKLTYTIGEATLQLVLEDLRRRVLTASGLDGPRGKIPVYGQILQPYKTTGPNIQVHFPYRKDIYSGNGTWLGVEHILSDVIPPAPKNAPIPCAACNTSIAGPFRQTHMGKHLLRLLHGIDDGYGNALSTLYPCGFCGQSMLNGACELEDRRGIVHCKCPLEYKFRIKDAAKMSTKKPSTNVPIKCFCDEVHWKYNMGRHLDENHQGWQLSLDAARRRELEEKIQITEEEFEAIGVPVGSPWVYVEDVYDARHTGHIPSIHDGHGDSPHAQRTVHYPPYTGIALQFDS</sequence>
<dbReference type="EMBL" id="KN880718">
    <property type="protein sequence ID" value="KIY63144.1"/>
    <property type="molecule type" value="Genomic_DNA"/>
</dbReference>
<protein>
    <submittedName>
        <fullName evidence="2">Uncharacterized protein</fullName>
    </submittedName>
</protein>
<name>A0A0D7AZ18_9AGAR</name>
<evidence type="ECO:0000256" key="1">
    <source>
        <dbReference type="SAM" id="MobiDB-lite"/>
    </source>
</evidence>
<gene>
    <name evidence="2" type="ORF">CYLTODRAFT_403633</name>
</gene>
<evidence type="ECO:0000313" key="2">
    <source>
        <dbReference type="EMBL" id="KIY63144.1"/>
    </source>
</evidence>
<feature type="compositionally biased region" description="Low complexity" evidence="1">
    <location>
        <begin position="15"/>
        <end position="26"/>
    </location>
</feature>
<organism evidence="2 3">
    <name type="scientific">Cylindrobasidium torrendii FP15055 ss-10</name>
    <dbReference type="NCBI Taxonomy" id="1314674"/>
    <lineage>
        <taxon>Eukaryota</taxon>
        <taxon>Fungi</taxon>
        <taxon>Dikarya</taxon>
        <taxon>Basidiomycota</taxon>
        <taxon>Agaricomycotina</taxon>
        <taxon>Agaricomycetes</taxon>
        <taxon>Agaricomycetidae</taxon>
        <taxon>Agaricales</taxon>
        <taxon>Marasmiineae</taxon>
        <taxon>Physalacriaceae</taxon>
        <taxon>Cylindrobasidium</taxon>
    </lineage>
</organism>
<keyword evidence="3" id="KW-1185">Reference proteome</keyword>
<dbReference type="OrthoDB" id="2691851at2759"/>
<reference evidence="2 3" key="1">
    <citation type="journal article" date="2015" name="Fungal Genet. Biol.">
        <title>Evolution of novel wood decay mechanisms in Agaricales revealed by the genome sequences of Fistulina hepatica and Cylindrobasidium torrendii.</title>
        <authorList>
            <person name="Floudas D."/>
            <person name="Held B.W."/>
            <person name="Riley R."/>
            <person name="Nagy L.G."/>
            <person name="Koehler G."/>
            <person name="Ransdell A.S."/>
            <person name="Younus H."/>
            <person name="Chow J."/>
            <person name="Chiniquy J."/>
            <person name="Lipzen A."/>
            <person name="Tritt A."/>
            <person name="Sun H."/>
            <person name="Haridas S."/>
            <person name="LaButti K."/>
            <person name="Ohm R.A."/>
            <person name="Kues U."/>
            <person name="Blanchette R.A."/>
            <person name="Grigoriev I.V."/>
            <person name="Minto R.E."/>
            <person name="Hibbett D.S."/>
        </authorList>
    </citation>
    <scope>NUCLEOTIDE SEQUENCE [LARGE SCALE GENOMIC DNA]</scope>
    <source>
        <strain evidence="2 3">FP15055 ss-10</strain>
    </source>
</reference>